<feature type="transmembrane region" description="Helical" evidence="6">
    <location>
        <begin position="382"/>
        <end position="402"/>
    </location>
</feature>
<evidence type="ECO:0000313" key="8">
    <source>
        <dbReference type="EMBL" id="BBZ28599.1"/>
    </source>
</evidence>
<evidence type="ECO:0000256" key="4">
    <source>
        <dbReference type="ARBA" id="ARBA00022989"/>
    </source>
</evidence>
<comment type="subcellular location">
    <subcellularLocation>
        <location evidence="1">Cell membrane</location>
        <topology evidence="1">Multi-pass membrane protein</topology>
    </subcellularLocation>
</comment>
<feature type="transmembrane region" description="Helical" evidence="6">
    <location>
        <begin position="262"/>
        <end position="280"/>
    </location>
</feature>
<reference evidence="8 9" key="1">
    <citation type="journal article" date="2019" name="Emerg. Microbes Infect.">
        <title>Comprehensive subspecies identification of 175 nontuberculous mycobacteria species based on 7547 genomic profiles.</title>
        <authorList>
            <person name="Matsumoto Y."/>
            <person name="Kinjo T."/>
            <person name="Motooka D."/>
            <person name="Nabeya D."/>
            <person name="Jung N."/>
            <person name="Uechi K."/>
            <person name="Horii T."/>
            <person name="Iida T."/>
            <person name="Fujita J."/>
            <person name="Nakamura S."/>
        </authorList>
    </citation>
    <scope>NUCLEOTIDE SEQUENCE [LARGE SCALE GENOMIC DNA]</scope>
    <source>
        <strain evidence="8 9">JCM 13574</strain>
    </source>
</reference>
<feature type="transmembrane region" description="Helical" evidence="6">
    <location>
        <begin position="152"/>
        <end position="174"/>
    </location>
</feature>
<feature type="transmembrane region" description="Helical" evidence="6">
    <location>
        <begin position="58"/>
        <end position="78"/>
    </location>
</feature>
<dbReference type="SUPFAM" id="SSF103473">
    <property type="entry name" value="MFS general substrate transporter"/>
    <property type="match status" value="1"/>
</dbReference>
<proteinExistence type="predicted"/>
<dbReference type="InterPro" id="IPR020846">
    <property type="entry name" value="MFS_dom"/>
</dbReference>
<keyword evidence="2" id="KW-1003">Cell membrane</keyword>
<dbReference type="PANTHER" id="PTHR43124">
    <property type="entry name" value="PURINE EFFLUX PUMP PBUE"/>
    <property type="match status" value="1"/>
</dbReference>
<feature type="transmembrane region" description="Helical" evidence="6">
    <location>
        <begin position="115"/>
        <end position="140"/>
    </location>
</feature>
<feature type="transmembrane region" description="Helical" evidence="6">
    <location>
        <begin position="225"/>
        <end position="250"/>
    </location>
</feature>
<dbReference type="RefSeq" id="WP_281355705.1">
    <property type="nucleotide sequence ID" value="NZ_AP022610.1"/>
</dbReference>
<evidence type="ECO:0000256" key="5">
    <source>
        <dbReference type="ARBA" id="ARBA00023136"/>
    </source>
</evidence>
<dbReference type="InterPro" id="IPR036259">
    <property type="entry name" value="MFS_trans_sf"/>
</dbReference>
<feature type="transmembrane region" description="Helical" evidence="6">
    <location>
        <begin position="90"/>
        <end position="109"/>
    </location>
</feature>
<organism evidence="8 9">
    <name type="scientific">Mycolicibacterium madagascariense</name>
    <dbReference type="NCBI Taxonomy" id="212765"/>
    <lineage>
        <taxon>Bacteria</taxon>
        <taxon>Bacillati</taxon>
        <taxon>Actinomycetota</taxon>
        <taxon>Actinomycetes</taxon>
        <taxon>Mycobacteriales</taxon>
        <taxon>Mycobacteriaceae</taxon>
        <taxon>Mycolicibacterium</taxon>
    </lineage>
</organism>
<dbReference type="InterPro" id="IPR011701">
    <property type="entry name" value="MFS"/>
</dbReference>
<feature type="transmembrane region" description="Helical" evidence="6">
    <location>
        <begin position="287"/>
        <end position="307"/>
    </location>
</feature>
<feature type="domain" description="Major facilitator superfamily (MFS) profile" evidence="7">
    <location>
        <begin position="24"/>
        <end position="407"/>
    </location>
</feature>
<feature type="transmembrane region" description="Helical" evidence="6">
    <location>
        <begin position="21"/>
        <end position="38"/>
    </location>
</feature>
<accession>A0A7I7XHD0</accession>
<evidence type="ECO:0000259" key="7">
    <source>
        <dbReference type="PROSITE" id="PS50850"/>
    </source>
</evidence>
<sequence>MSLTMADGAAPGVSYRWTPQVVAQLAVLSIAAYVYAVAEMAPIGAMPAIAADLHVSEAHVGMLTAAYAFISVLVTVPLVRWTRSWPRRRVFVATLLSLTLSQAFSALAPGLGTLAASRVLCAVTHGLMWAIIVPIGVRLVPKSHAGRAATAVYVGTSAALIVGNPLTASMSALWGWRPTVALLAIAAAVITVLALIVLPPMPVEDGPVDEPTAVSRRSLRPNGRLLVLCGLTLVGVTAHFASFTFIVPIVRDVVGVDPARSAWLLIGYGVCGLTAMALLARAIDHRLHVAVAGSLGTLCLAFGVLVACAAAGVGVLAAVLGACAILLWGASAAALPPMLQSAAIRNSTGDAEQGSALYVTAFQIGILSGSVVGGLVYQHAGISAVVMASAILFAVTLVGVGCRGDVFASAPN</sequence>
<keyword evidence="4 6" id="KW-1133">Transmembrane helix</keyword>
<dbReference type="AlphaFoldDB" id="A0A7I7XHD0"/>
<dbReference type="Proteomes" id="UP000466517">
    <property type="component" value="Chromosome"/>
</dbReference>
<dbReference type="KEGG" id="mmag:MMAD_28940"/>
<dbReference type="GO" id="GO:0022857">
    <property type="term" value="F:transmembrane transporter activity"/>
    <property type="evidence" value="ECO:0007669"/>
    <property type="project" value="InterPro"/>
</dbReference>
<dbReference type="PROSITE" id="PS50850">
    <property type="entry name" value="MFS"/>
    <property type="match status" value="1"/>
</dbReference>
<keyword evidence="3 6" id="KW-0812">Transmembrane</keyword>
<dbReference type="Gene3D" id="1.20.1250.20">
    <property type="entry name" value="MFS general substrate transporter like domains"/>
    <property type="match status" value="1"/>
</dbReference>
<feature type="transmembrane region" description="Helical" evidence="6">
    <location>
        <begin position="356"/>
        <end position="376"/>
    </location>
</feature>
<dbReference type="PANTHER" id="PTHR43124:SF3">
    <property type="entry name" value="CHLORAMPHENICOL EFFLUX PUMP RV0191"/>
    <property type="match status" value="1"/>
</dbReference>
<evidence type="ECO:0000256" key="6">
    <source>
        <dbReference type="SAM" id="Phobius"/>
    </source>
</evidence>
<evidence type="ECO:0000256" key="1">
    <source>
        <dbReference type="ARBA" id="ARBA00004651"/>
    </source>
</evidence>
<evidence type="ECO:0000256" key="2">
    <source>
        <dbReference type="ARBA" id="ARBA00022475"/>
    </source>
</evidence>
<feature type="transmembrane region" description="Helical" evidence="6">
    <location>
        <begin position="180"/>
        <end position="198"/>
    </location>
</feature>
<keyword evidence="5 6" id="KW-0472">Membrane</keyword>
<evidence type="ECO:0000313" key="9">
    <source>
        <dbReference type="Proteomes" id="UP000466517"/>
    </source>
</evidence>
<dbReference type="GO" id="GO:0005886">
    <property type="term" value="C:plasma membrane"/>
    <property type="evidence" value="ECO:0007669"/>
    <property type="project" value="UniProtKB-SubCell"/>
</dbReference>
<dbReference type="Pfam" id="PF07690">
    <property type="entry name" value="MFS_1"/>
    <property type="match status" value="1"/>
</dbReference>
<dbReference type="CDD" id="cd17324">
    <property type="entry name" value="MFS_NepI_like"/>
    <property type="match status" value="1"/>
</dbReference>
<keyword evidence="9" id="KW-1185">Reference proteome</keyword>
<dbReference type="EMBL" id="AP022610">
    <property type="protein sequence ID" value="BBZ28599.1"/>
    <property type="molecule type" value="Genomic_DNA"/>
</dbReference>
<name>A0A7I7XHD0_9MYCO</name>
<protein>
    <submittedName>
        <fullName evidence="8">MFS transporter</fullName>
    </submittedName>
</protein>
<evidence type="ECO:0000256" key="3">
    <source>
        <dbReference type="ARBA" id="ARBA00022692"/>
    </source>
</evidence>
<dbReference type="InterPro" id="IPR050189">
    <property type="entry name" value="MFS_Efflux_Transporters"/>
</dbReference>
<feature type="transmembrane region" description="Helical" evidence="6">
    <location>
        <begin position="313"/>
        <end position="335"/>
    </location>
</feature>
<gene>
    <name evidence="8" type="ORF">MMAD_28940</name>
</gene>